<dbReference type="Pfam" id="PF13564">
    <property type="entry name" value="DoxX_2"/>
    <property type="match status" value="1"/>
</dbReference>
<evidence type="ECO:0000313" key="7">
    <source>
        <dbReference type="Proteomes" id="UP001220022"/>
    </source>
</evidence>
<dbReference type="RefSeq" id="WP_275813653.1">
    <property type="nucleotide sequence ID" value="NZ_BAAANM010000001.1"/>
</dbReference>
<gene>
    <name evidence="6" type="ORF">P2L57_14055</name>
</gene>
<feature type="transmembrane region" description="Helical" evidence="5">
    <location>
        <begin position="73"/>
        <end position="93"/>
    </location>
</feature>
<protein>
    <submittedName>
        <fullName evidence="6">DoxX family protein</fullName>
    </submittedName>
</protein>
<evidence type="ECO:0000256" key="3">
    <source>
        <dbReference type="ARBA" id="ARBA00022989"/>
    </source>
</evidence>
<feature type="transmembrane region" description="Helical" evidence="5">
    <location>
        <begin position="100"/>
        <end position="119"/>
    </location>
</feature>
<evidence type="ECO:0000313" key="6">
    <source>
        <dbReference type="EMBL" id="MDF2256805.1"/>
    </source>
</evidence>
<comment type="subcellular location">
    <subcellularLocation>
        <location evidence="1">Membrane</location>
        <topology evidence="1">Multi-pass membrane protein</topology>
    </subcellularLocation>
</comment>
<evidence type="ECO:0000256" key="1">
    <source>
        <dbReference type="ARBA" id="ARBA00004141"/>
    </source>
</evidence>
<keyword evidence="2 5" id="KW-0812">Transmembrane</keyword>
<reference evidence="6 7" key="1">
    <citation type="submission" date="2023-03" db="EMBL/GenBank/DDBJ databases">
        <title>Draft genome sequence of type strain Streptomyces ferralitis JCM 14344.</title>
        <authorList>
            <person name="Klaysubun C."/>
            <person name="Duangmal K."/>
        </authorList>
    </citation>
    <scope>NUCLEOTIDE SEQUENCE [LARGE SCALE GENOMIC DNA]</scope>
    <source>
        <strain evidence="6 7">JCM 14344</strain>
    </source>
</reference>
<accession>A0ABT5YZ38</accession>
<dbReference type="EMBL" id="JARHTQ010000007">
    <property type="protein sequence ID" value="MDF2256805.1"/>
    <property type="molecule type" value="Genomic_DNA"/>
</dbReference>
<evidence type="ECO:0000256" key="4">
    <source>
        <dbReference type="ARBA" id="ARBA00023136"/>
    </source>
</evidence>
<comment type="caution">
    <text evidence="6">The sequence shown here is derived from an EMBL/GenBank/DDBJ whole genome shotgun (WGS) entry which is preliminary data.</text>
</comment>
<proteinExistence type="predicted"/>
<name>A0ABT5YZ38_9ACTN</name>
<feature type="transmembrane region" description="Helical" evidence="5">
    <location>
        <begin position="6"/>
        <end position="25"/>
    </location>
</feature>
<keyword evidence="3 5" id="KW-1133">Transmembrane helix</keyword>
<dbReference type="InterPro" id="IPR032808">
    <property type="entry name" value="DoxX"/>
</dbReference>
<evidence type="ECO:0000256" key="2">
    <source>
        <dbReference type="ARBA" id="ARBA00022692"/>
    </source>
</evidence>
<sequence length="124" mass="12757">MNITLWIIASVLAIAFFAAGLMKIAQPREKLAASGMAWAGDFSPGAIKAIGAVEILGALGLILPAALNVAPVLVAWAAVGLAVVMLSAAVVHARRKENQAVPVNVVLLVPAVLVAWGRFGPHSF</sequence>
<organism evidence="6 7">
    <name type="scientific">Streptantibioticus ferralitis</name>
    <dbReference type="NCBI Taxonomy" id="236510"/>
    <lineage>
        <taxon>Bacteria</taxon>
        <taxon>Bacillati</taxon>
        <taxon>Actinomycetota</taxon>
        <taxon>Actinomycetes</taxon>
        <taxon>Kitasatosporales</taxon>
        <taxon>Streptomycetaceae</taxon>
        <taxon>Streptantibioticus</taxon>
    </lineage>
</organism>
<evidence type="ECO:0000256" key="5">
    <source>
        <dbReference type="SAM" id="Phobius"/>
    </source>
</evidence>
<keyword evidence="4 5" id="KW-0472">Membrane</keyword>
<keyword evidence="7" id="KW-1185">Reference proteome</keyword>
<feature type="transmembrane region" description="Helical" evidence="5">
    <location>
        <begin position="46"/>
        <end position="67"/>
    </location>
</feature>
<dbReference type="Proteomes" id="UP001220022">
    <property type="component" value="Unassembled WGS sequence"/>
</dbReference>